<keyword evidence="3" id="KW-1185">Reference proteome</keyword>
<evidence type="ECO:0000313" key="2">
    <source>
        <dbReference type="EMBL" id="MFC4835390.1"/>
    </source>
</evidence>
<protein>
    <recommendedName>
        <fullName evidence="4">DUF4386 domain-containing protein</fullName>
    </recommendedName>
</protein>
<evidence type="ECO:0000256" key="1">
    <source>
        <dbReference type="SAM" id="Phobius"/>
    </source>
</evidence>
<proteinExistence type="predicted"/>
<reference evidence="3" key="1">
    <citation type="journal article" date="2019" name="Int. J. Syst. Evol. Microbiol.">
        <title>The Global Catalogue of Microorganisms (GCM) 10K type strain sequencing project: providing services to taxonomists for standard genome sequencing and annotation.</title>
        <authorList>
            <consortium name="The Broad Institute Genomics Platform"/>
            <consortium name="The Broad Institute Genome Sequencing Center for Infectious Disease"/>
            <person name="Wu L."/>
            <person name="Ma J."/>
        </authorList>
    </citation>
    <scope>NUCLEOTIDE SEQUENCE [LARGE SCALE GENOMIC DNA]</scope>
    <source>
        <strain evidence="3">CCUG 50347</strain>
    </source>
</reference>
<name>A0ABV9RNK9_9PSEU</name>
<keyword evidence="1" id="KW-0812">Transmembrane</keyword>
<feature type="transmembrane region" description="Helical" evidence="1">
    <location>
        <begin position="160"/>
        <end position="178"/>
    </location>
</feature>
<gene>
    <name evidence="2" type="ORF">ACFPEL_23470</name>
</gene>
<organism evidence="2 3">
    <name type="scientific">Actinomycetospora chibensis</name>
    <dbReference type="NCBI Taxonomy" id="663606"/>
    <lineage>
        <taxon>Bacteria</taxon>
        <taxon>Bacillati</taxon>
        <taxon>Actinomycetota</taxon>
        <taxon>Actinomycetes</taxon>
        <taxon>Pseudonocardiales</taxon>
        <taxon>Pseudonocardiaceae</taxon>
        <taxon>Actinomycetospora</taxon>
    </lineage>
</organism>
<comment type="caution">
    <text evidence="2">The sequence shown here is derived from an EMBL/GenBank/DDBJ whole genome shotgun (WGS) entry which is preliminary data.</text>
</comment>
<dbReference type="Proteomes" id="UP001595909">
    <property type="component" value="Unassembled WGS sequence"/>
</dbReference>
<keyword evidence="1" id="KW-1133">Transmembrane helix</keyword>
<sequence length="240" mass="24661">MSLTTDPTAVLTTSDTTATEPVGAPAFTRIAAGLALVAFPLLFTAGVATSPPQASDSTADYVASLGADPSLTALSAGLLHYSWVAFALGVLATIGLVRGRRGRVVVPVAAILTSFSAIQLSGLLLSDWFTGAVARAMPLEAAATLTEGVWADPWVTTWQLSGQFVGFVGIPLVIAALARAGVVSWWLLAAPVVGFAGFFVPVPGAIVVGMFVSSAPMILVGVRLIRRASARVRREELAAS</sequence>
<keyword evidence="1" id="KW-0472">Membrane</keyword>
<feature type="transmembrane region" description="Helical" evidence="1">
    <location>
        <begin position="30"/>
        <end position="48"/>
    </location>
</feature>
<dbReference type="EMBL" id="JBHSIM010000049">
    <property type="protein sequence ID" value="MFC4835390.1"/>
    <property type="molecule type" value="Genomic_DNA"/>
</dbReference>
<feature type="transmembrane region" description="Helical" evidence="1">
    <location>
        <begin position="206"/>
        <end position="225"/>
    </location>
</feature>
<evidence type="ECO:0008006" key="4">
    <source>
        <dbReference type="Google" id="ProtNLM"/>
    </source>
</evidence>
<feature type="transmembrane region" description="Helical" evidence="1">
    <location>
        <begin position="78"/>
        <end position="97"/>
    </location>
</feature>
<dbReference type="RefSeq" id="WP_274187092.1">
    <property type="nucleotide sequence ID" value="NZ_BAABHN010000049.1"/>
</dbReference>
<feature type="transmembrane region" description="Helical" evidence="1">
    <location>
        <begin position="104"/>
        <end position="125"/>
    </location>
</feature>
<accession>A0ABV9RNK9</accession>
<evidence type="ECO:0000313" key="3">
    <source>
        <dbReference type="Proteomes" id="UP001595909"/>
    </source>
</evidence>
<feature type="transmembrane region" description="Helical" evidence="1">
    <location>
        <begin position="183"/>
        <end position="200"/>
    </location>
</feature>